<dbReference type="SUPFAM" id="SSF53300">
    <property type="entry name" value="vWA-like"/>
    <property type="match status" value="1"/>
</dbReference>
<feature type="region of interest" description="Disordered" evidence="1">
    <location>
        <begin position="918"/>
        <end position="968"/>
    </location>
</feature>
<accession>A0A7U3VN61</accession>
<dbReference type="Proteomes" id="UP000595703">
    <property type="component" value="Chromosome"/>
</dbReference>
<feature type="compositionally biased region" description="Basic and acidic residues" evidence="1">
    <location>
        <begin position="62"/>
        <end position="71"/>
    </location>
</feature>
<organism evidence="2 3">
    <name type="scientific">Actinacidiphila reveromycinica</name>
    <dbReference type="NCBI Taxonomy" id="659352"/>
    <lineage>
        <taxon>Bacteria</taxon>
        <taxon>Bacillati</taxon>
        <taxon>Actinomycetota</taxon>
        <taxon>Actinomycetes</taxon>
        <taxon>Kitasatosporales</taxon>
        <taxon>Streptomycetaceae</taxon>
        <taxon>Actinacidiphila</taxon>
    </lineage>
</organism>
<feature type="region of interest" description="Disordered" evidence="1">
    <location>
        <begin position="1"/>
        <end position="71"/>
    </location>
</feature>
<feature type="region of interest" description="Disordered" evidence="1">
    <location>
        <begin position="563"/>
        <end position="591"/>
    </location>
</feature>
<dbReference type="KEGG" id="arev:RVR_2978"/>
<feature type="region of interest" description="Disordered" evidence="1">
    <location>
        <begin position="179"/>
        <end position="213"/>
    </location>
</feature>
<dbReference type="InterPro" id="IPR008912">
    <property type="entry name" value="Uncharacterised_CoxE"/>
</dbReference>
<dbReference type="Gene3D" id="3.40.50.410">
    <property type="entry name" value="von Willebrand factor, type A domain"/>
    <property type="match status" value="1"/>
</dbReference>
<dbReference type="InterPro" id="IPR050458">
    <property type="entry name" value="LolB"/>
</dbReference>
<name>A0A7U3VN61_9ACTN</name>
<dbReference type="InterPro" id="IPR043737">
    <property type="entry name" value="DUF5682"/>
</dbReference>
<dbReference type="PANTHER" id="PTHR30634:SF7">
    <property type="entry name" value="VWA DOMAIN-CONTAINING PROTEIN"/>
    <property type="match status" value="1"/>
</dbReference>
<reference evidence="2 3" key="4">
    <citation type="journal article" date="2020" name="Sci. Rep.">
        <title>beta-carboline chemical signals induce reveromycin production through a LuxR family regulator in Streptomyces sp. SN-593.</title>
        <authorList>
            <person name="Panthee S."/>
            <person name="Kito N."/>
            <person name="Hayashi T."/>
            <person name="Shimizu T."/>
            <person name="Ishikawa J."/>
            <person name="Hamamoto H."/>
            <person name="Osada H."/>
            <person name="Takahashi S."/>
        </authorList>
    </citation>
    <scope>NUCLEOTIDE SEQUENCE [LARGE SCALE GENOMIC DNA]</scope>
    <source>
        <strain evidence="2 3">SN-593</strain>
    </source>
</reference>
<keyword evidence="3" id="KW-1185">Reference proteome</keyword>
<reference evidence="2 3" key="1">
    <citation type="journal article" date="2010" name="J. Bacteriol.">
        <title>Biochemical characterization of a novel indole prenyltransferase from Streptomyces sp. SN-593.</title>
        <authorList>
            <person name="Takahashi S."/>
            <person name="Takagi H."/>
            <person name="Toyoda A."/>
            <person name="Uramoto M."/>
            <person name="Nogawa T."/>
            <person name="Ueki M."/>
            <person name="Sakaki Y."/>
            <person name="Osada H."/>
        </authorList>
    </citation>
    <scope>NUCLEOTIDE SEQUENCE [LARGE SCALE GENOMIC DNA]</scope>
    <source>
        <strain evidence="2 3">SN-593</strain>
    </source>
</reference>
<protein>
    <recommendedName>
        <fullName evidence="4">VWA domain containing CoxE-like protein</fullName>
    </recommendedName>
</protein>
<reference evidence="2 3" key="2">
    <citation type="journal article" date="2011" name="J. Antibiot.">
        <title>Furaquinocins I and J: novel polyketide isoprenoid hybrid compounds from Streptomyces reveromyceticus SN-593.</title>
        <authorList>
            <person name="Panthee S."/>
            <person name="Takahashi S."/>
            <person name="Takagi H."/>
            <person name="Nogawa T."/>
            <person name="Oowada E."/>
            <person name="Uramoto M."/>
            <person name="Osada H."/>
        </authorList>
    </citation>
    <scope>NUCLEOTIDE SEQUENCE [LARGE SCALE GENOMIC DNA]</scope>
    <source>
        <strain evidence="2 3">SN-593</strain>
    </source>
</reference>
<feature type="compositionally biased region" description="Basic and acidic residues" evidence="1">
    <location>
        <begin position="198"/>
        <end position="213"/>
    </location>
</feature>
<evidence type="ECO:0000313" key="3">
    <source>
        <dbReference type="Proteomes" id="UP000595703"/>
    </source>
</evidence>
<dbReference type="InterPro" id="IPR036465">
    <property type="entry name" value="vWFA_dom_sf"/>
</dbReference>
<sequence>MAGGGGTSAATGGAEGAGEGRAPHDDPGRGLGTGGGPDAHGATRTGDGLGTGGGLGTGDGPAGDRRLGRSEVEAESAALAGCREPYLIGVRHHSPALAAAVPELLAEAAPDVLFVELPEEFGRWLPHLADPEVLPPVALAGHGPRGLVFLPFAEFSPELAALRWARAAGVPVVAFDLPVGAPEEDGPRRGGGGAGTHGRPDRPGLADAMRDRAGGRAEDDLWDRLVESAAPGGSPEALRRAALLVGWALRHDAAAEDRLDPHDLRREAHMRRVMAEHGAVRPAALVGAFHAPALLPAASGAPGRPAVGADLVSAPRAGSGAAPEPGTAPSDRPGPVPDSDTGTGSGSGSGADRARRDRAGGGGGAGETAVTTSLVPYTFALLDERSGYPAGIRDPQWQQGVVEAAGDPRRLDELLVATAVRICAAVRAAGHPCGPPDARETVRHARDLATLRGRPAAGRAELLEAAQTVLTQGQLLGRGRVVAQALESVLVGTRHGRLAPGTPRSGLGPAVEALLAELRLPAPGSPEQREVRLDPHRSPLDRRREVALRRLAVCRVPYGEVVRGGGTPLGPPGSSTAPGPAGGGSGAAETGEGTIGVRWTVGWTPATAAMLDAVAAHGSDLAQAAAGLLRQRSLAERRRGGPTAAEVLAGFEEAALCGLPDAAADRLAETADVLPATGTLPELLAGTRLLDRVAAGLLPGLPDGWEQARIADALAALTTAGVRALDGLAGSDDPDDARALAELATRGGSPGLRVRDALTRLAAEGSPLIRGASAATRVLVDDMTPAAFGTALAARTHGATSPELRLDLGAFLAGALTAAGPLLESGPLLAPVAELVAELPDRAFLTRLPALRHGFDALSPAARGRLLAAVRAHPSAPGARGSAVPDPHALARHTAADLAGREVLAARGLLGVLDEEGAAAASAPGHEGAAPPSPEPHATASPAGTEPGTPAVPAAAPTPAAAPAPAPDGISADVRWQLLLGQVEDAGAGRAGRIATALDELYGSGHGEGAASVPHTSGGGQEPPYPDIRSWGEELADLFGADVREEVLSAAATAGRLDAALAIDPASARPSVDLLRTVLSYAGGLPEGRLARLRPLVARIVAELTRALAVRMRPALTGLTHPRPTRRPGGPLDLARTLRANLATAERDPVTGAVGVRPERPVFRTRARASADWRIVLVVDVSGSMEASTVWAALTAAVLAGVPALTTHFVAFSTEVLDLTDHVADPLSLLLEVRVGGGTSIARGLRHARTLVTVPSRTLVVLVSDFEEGGPVGPLLTEVRALVDAGCRVLGCASLDDAGRPRYSTGVAGQLVGAGMPVAALGPLQLASWIGEQVRAR</sequence>
<evidence type="ECO:0008006" key="4">
    <source>
        <dbReference type="Google" id="ProtNLM"/>
    </source>
</evidence>
<dbReference type="PANTHER" id="PTHR30634">
    <property type="entry name" value="OUTER MEMBRANE LOLAB LIPOPROTEIN INSERTION APPARATUS"/>
    <property type="match status" value="1"/>
</dbReference>
<evidence type="ECO:0000313" key="2">
    <source>
        <dbReference type="EMBL" id="BBA97302.1"/>
    </source>
</evidence>
<dbReference type="Pfam" id="PF05762">
    <property type="entry name" value="VWA_CoxE"/>
    <property type="match status" value="1"/>
</dbReference>
<reference evidence="2 3" key="3">
    <citation type="journal article" date="2011" name="Nat. Chem. Biol.">
        <title>Reveromycin A biosynthesis uses RevG and RevJ for stereospecific spiroacetal formation.</title>
        <authorList>
            <person name="Takahashi S."/>
            <person name="Toyoda A."/>
            <person name="Sekiyama Y."/>
            <person name="Takagi H."/>
            <person name="Nogawa T."/>
            <person name="Uramoto M."/>
            <person name="Suzuki R."/>
            <person name="Koshino H."/>
            <person name="Kumano T."/>
            <person name="Panthee S."/>
            <person name="Dairi T."/>
            <person name="Ishikawa J."/>
            <person name="Ikeda H."/>
            <person name="Sakaki Y."/>
            <person name="Osada H."/>
        </authorList>
    </citation>
    <scope>NUCLEOTIDE SEQUENCE [LARGE SCALE GENOMIC DNA]</scope>
    <source>
        <strain evidence="2 3">SN-593</strain>
    </source>
</reference>
<dbReference type="EMBL" id="AP018365">
    <property type="protein sequence ID" value="BBA97302.1"/>
    <property type="molecule type" value="Genomic_DNA"/>
</dbReference>
<feature type="compositionally biased region" description="Gly residues" evidence="1">
    <location>
        <begin position="29"/>
        <end position="38"/>
    </location>
</feature>
<feature type="compositionally biased region" description="Gly residues" evidence="1">
    <location>
        <begin position="47"/>
        <end position="61"/>
    </location>
</feature>
<feature type="compositionally biased region" description="Low complexity" evidence="1">
    <location>
        <begin position="918"/>
        <end position="959"/>
    </location>
</feature>
<feature type="region of interest" description="Disordered" evidence="1">
    <location>
        <begin position="308"/>
        <end position="369"/>
    </location>
</feature>
<dbReference type="Pfam" id="PF18934">
    <property type="entry name" value="DUF5682"/>
    <property type="match status" value="2"/>
</dbReference>
<evidence type="ECO:0000256" key="1">
    <source>
        <dbReference type="SAM" id="MobiDB-lite"/>
    </source>
</evidence>
<gene>
    <name evidence="2" type="ORF">RVR_2978</name>
</gene>
<feature type="compositionally biased region" description="Gly residues" evidence="1">
    <location>
        <begin position="1"/>
        <end position="19"/>
    </location>
</feature>
<proteinExistence type="predicted"/>